<dbReference type="EMBL" id="VXIS01000055">
    <property type="protein sequence ID" value="KAA8909634.1"/>
    <property type="molecule type" value="Genomic_DNA"/>
</dbReference>
<name>A0A5J5F1L2_9PEZI</name>
<organism evidence="2 3">
    <name type="scientific">Sphaerosporella brunnea</name>
    <dbReference type="NCBI Taxonomy" id="1250544"/>
    <lineage>
        <taxon>Eukaryota</taxon>
        <taxon>Fungi</taxon>
        <taxon>Dikarya</taxon>
        <taxon>Ascomycota</taxon>
        <taxon>Pezizomycotina</taxon>
        <taxon>Pezizomycetes</taxon>
        <taxon>Pezizales</taxon>
        <taxon>Pyronemataceae</taxon>
        <taxon>Sphaerosporella</taxon>
    </lineage>
</organism>
<feature type="compositionally biased region" description="Pro residues" evidence="1">
    <location>
        <begin position="200"/>
        <end position="210"/>
    </location>
</feature>
<proteinExistence type="predicted"/>
<feature type="region of interest" description="Disordered" evidence="1">
    <location>
        <begin position="93"/>
        <end position="129"/>
    </location>
</feature>
<dbReference type="AlphaFoldDB" id="A0A5J5F1L2"/>
<dbReference type="InParanoid" id="A0A5J5F1L2"/>
<comment type="caution">
    <text evidence="2">The sequence shown here is derived from an EMBL/GenBank/DDBJ whole genome shotgun (WGS) entry which is preliminary data.</text>
</comment>
<evidence type="ECO:0000313" key="3">
    <source>
        <dbReference type="Proteomes" id="UP000326924"/>
    </source>
</evidence>
<feature type="region of interest" description="Disordered" evidence="1">
    <location>
        <begin position="184"/>
        <end position="224"/>
    </location>
</feature>
<accession>A0A5J5F1L2</accession>
<evidence type="ECO:0000313" key="2">
    <source>
        <dbReference type="EMBL" id="KAA8909634.1"/>
    </source>
</evidence>
<protein>
    <submittedName>
        <fullName evidence="2">Uncharacterized protein</fullName>
    </submittedName>
</protein>
<keyword evidence="3" id="KW-1185">Reference proteome</keyword>
<feature type="region of interest" description="Disordered" evidence="1">
    <location>
        <begin position="144"/>
        <end position="163"/>
    </location>
</feature>
<sequence>MEQLDALLALLQADHDSGSSTEPQVVAEQALPEPQGQQTLPSTLVPSTAATGARLIGEPEAIQEYTPEMVAAILRRIFEGCFLIPLTPVEQEEAPRAAKRPSPTTHVAPPPPAKRLRGLSPNVSAPSAADRLQGIVQSSASMIRHPPMTTSSSSSSSSSAVSPAYAASFGNTEDMNRRLMAMKPPAYIRPPPTNTAASAPIPPLPVIPPPPKRREDEKKIKAMGFPPLLVPIKRKAD</sequence>
<reference evidence="2 3" key="1">
    <citation type="submission" date="2019-09" db="EMBL/GenBank/DDBJ databases">
        <title>Draft genome of the ectomycorrhizal ascomycete Sphaerosporella brunnea.</title>
        <authorList>
            <consortium name="DOE Joint Genome Institute"/>
            <person name="Benucci G.M."/>
            <person name="Marozzi G."/>
            <person name="Antonielli L."/>
            <person name="Sanchez S."/>
            <person name="Marco P."/>
            <person name="Wang X."/>
            <person name="Falini L.B."/>
            <person name="Barry K."/>
            <person name="Haridas S."/>
            <person name="Lipzen A."/>
            <person name="Labutti K."/>
            <person name="Grigoriev I.V."/>
            <person name="Murat C."/>
            <person name="Martin F."/>
            <person name="Albertini E."/>
            <person name="Donnini D."/>
            <person name="Bonito G."/>
        </authorList>
    </citation>
    <scope>NUCLEOTIDE SEQUENCE [LARGE SCALE GENOMIC DNA]</scope>
    <source>
        <strain evidence="2 3">Sb_GMNB300</strain>
    </source>
</reference>
<evidence type="ECO:0000256" key="1">
    <source>
        <dbReference type="SAM" id="MobiDB-lite"/>
    </source>
</evidence>
<gene>
    <name evidence="2" type="ORF">FN846DRAFT_596675</name>
</gene>
<feature type="compositionally biased region" description="Low complexity" evidence="1">
    <location>
        <begin position="151"/>
        <end position="163"/>
    </location>
</feature>
<dbReference type="Proteomes" id="UP000326924">
    <property type="component" value="Unassembled WGS sequence"/>
</dbReference>